<feature type="compositionally biased region" description="Polar residues" evidence="1">
    <location>
        <begin position="597"/>
        <end position="628"/>
    </location>
</feature>
<gene>
    <name evidence="3" type="ORF">TWF506_004072</name>
</gene>
<feature type="compositionally biased region" description="Polar residues" evidence="1">
    <location>
        <begin position="919"/>
        <end position="934"/>
    </location>
</feature>
<accession>A0AAN8NGA7</accession>
<keyword evidence="2" id="KW-0812">Transmembrane</keyword>
<feature type="compositionally biased region" description="Polar residues" evidence="1">
    <location>
        <begin position="574"/>
        <end position="583"/>
    </location>
</feature>
<protein>
    <submittedName>
        <fullName evidence="3">Uncharacterized protein</fullName>
    </submittedName>
</protein>
<feature type="compositionally biased region" description="Basic and acidic residues" evidence="1">
    <location>
        <begin position="884"/>
        <end position="896"/>
    </location>
</feature>
<feature type="transmembrane region" description="Helical" evidence="2">
    <location>
        <begin position="16"/>
        <end position="35"/>
    </location>
</feature>
<evidence type="ECO:0000313" key="3">
    <source>
        <dbReference type="EMBL" id="KAK6499443.1"/>
    </source>
</evidence>
<organism evidence="3 4">
    <name type="scientific">Arthrobotrys conoides</name>
    <dbReference type="NCBI Taxonomy" id="74498"/>
    <lineage>
        <taxon>Eukaryota</taxon>
        <taxon>Fungi</taxon>
        <taxon>Dikarya</taxon>
        <taxon>Ascomycota</taxon>
        <taxon>Pezizomycotina</taxon>
        <taxon>Orbiliomycetes</taxon>
        <taxon>Orbiliales</taxon>
        <taxon>Orbiliaceae</taxon>
        <taxon>Arthrobotrys</taxon>
    </lineage>
</organism>
<feature type="compositionally biased region" description="Polar residues" evidence="1">
    <location>
        <begin position="716"/>
        <end position="756"/>
    </location>
</feature>
<sequence>MAKKQGQCFNRSRTNFISVFIFVIAFFTNNVTAWYQLSLFKDRDDWWTRPDISSPAEIIVKEGKGYACIAINKPIEDTAMDAVVMWNRPEIRGTIVKAVAFYDSKSCGASPDSITGELQPPSVILVLSLDNPNAVSVFNLAAHNLQFLWGSYQAFDLKNEYRPGRILAQFVGENLSGTMIQRDPNPTDPSKPYKAPVHILKLLKEGQYQSLTSTADINALMRHAGETALLSSEEAKAPHIQSMTKLLMAKLLKDIEAERARGEQIRRRLATTSAAAEGTFEETMGSATNAATGSMAGSQLAPNIQGSNSNMAQMPGNNPSSMNVPVPGNQLYPTYNLNARPGPSLQTPSGQPSSQWGRQYPPYFNLPHSQGFQGNIPQYYTQNVNAPLLNTAAQSLNPVLSRAGNIYPSTWGIQQPAMIDPRSSLALGTQSGLSNPSTGRMMTEAPITENIGQNNMPNAARQEPQPQNTYILPRLGPVRLHPDLINSLVRKDDPNILAARPIDTGTILQTYYMYPHSEKSKWYDILMAFKDNQDKAFAVVKQLYELGERGGVPPPGYRPYQAAGGQAGEPQRTEGASQSQNSPPNGPANQFPPWGQSLRSGQPPSNEAAQTGTQPNRSQQPAAFNVGSNVGGGYRPGQMQMEVFQQDREREQQAPGAQPLQQYGGSTSARNDPYTQIQTEPSSISPQIQQTGSGGEPIAGQQMQQVQVPAVDPNLLQLQGQRNYPGGSSNTEPQAASNTNPQGNLPQVPSSTQQQPRYGAQNLERLGMIVEGPGIEKLSVPGVYKLSLPRKDDGDVPLSQPFIAEQAPQGLGSTQSIPAPEPGINRAPTQENPPRRDRLQPQVNNVQWLQEQRNPFGGQPSQVKQPLSRGGTEPSTQNVAGYRPAREESTSSRDPRASLNTYPDTYSQPQMQEGIMDPTLSNPTLSNQEQTGFQAPSDIGPEYQEPPPSGQQLQQGDQNQAEYIPSPDITFPDWGDEFIPPEIDSSSNDDELGLAQPPRNSFPIADNGVQNEEPQSSFKNIPFMFQRASSSDTNAIPQEQIPAQSNQNLFSRPSFDQLRPSRGGTESSRGLSDLPIDQTRNLVQEGQEVDPAIAQSSNPVAAAGSNRLQEAALPVSDIEEERSQEPSPSEEIVELLERPEIFNEDQELGPEIIPFQYIQEEIPPVSAQSVIDEVSGTAPQPSAQWEALNIANQQGANLGLDVEAEPDRQFQDMVRDIIWGKPSPSGTDLEQLFPRRATHILPGVPNPTINDEQILRPPAMRRPPQGVQITRPNLKDPRVLELDLAHAYPKILAELRKIDDSQKQPNTERKPGYIIPSFLRPPEPDRVVNPFLEEDNIPLDPSTLMRGFNPDLTTQQIWDREYQYTDPMLDKEFAQQRLREERENRDNDLYSDPLKAWRAQLKAMANFQQQRRPKPEDIPYWTGPPFLNQRSPPRLDVSEIVTGEQLDSLRNPDNYDWGWNDVEETFVTKKRKLNS</sequence>
<evidence type="ECO:0000256" key="1">
    <source>
        <dbReference type="SAM" id="MobiDB-lite"/>
    </source>
</evidence>
<feature type="compositionally biased region" description="Polar residues" evidence="1">
    <location>
        <begin position="659"/>
        <end position="691"/>
    </location>
</feature>
<feature type="region of interest" description="Disordered" evidence="1">
    <location>
        <begin position="549"/>
        <end position="761"/>
    </location>
</feature>
<feature type="compositionally biased region" description="Polar residues" evidence="1">
    <location>
        <begin position="1027"/>
        <end position="1051"/>
    </location>
</feature>
<comment type="caution">
    <text evidence="3">The sequence shown here is derived from an EMBL/GenBank/DDBJ whole genome shotgun (WGS) entry which is preliminary data.</text>
</comment>
<proteinExistence type="predicted"/>
<reference evidence="3 4" key="1">
    <citation type="submission" date="2019-10" db="EMBL/GenBank/DDBJ databases">
        <authorList>
            <person name="Palmer J.M."/>
        </authorList>
    </citation>
    <scope>NUCLEOTIDE SEQUENCE [LARGE SCALE GENOMIC DNA]</scope>
    <source>
        <strain evidence="3 4">TWF506</strain>
    </source>
</reference>
<keyword evidence="4" id="KW-1185">Reference proteome</keyword>
<feature type="region of interest" description="Disordered" evidence="1">
    <location>
        <begin position="1299"/>
        <end position="1319"/>
    </location>
</feature>
<feature type="compositionally biased region" description="Polar residues" evidence="1">
    <location>
        <begin position="898"/>
        <end position="911"/>
    </location>
</feature>
<feature type="compositionally biased region" description="Basic and acidic residues" evidence="1">
    <location>
        <begin position="1299"/>
        <end position="1311"/>
    </location>
</feature>
<feature type="compositionally biased region" description="Low complexity" evidence="1">
    <location>
        <begin position="950"/>
        <end position="960"/>
    </location>
</feature>
<evidence type="ECO:0000313" key="4">
    <source>
        <dbReference type="Proteomes" id="UP001307849"/>
    </source>
</evidence>
<name>A0AAN8NGA7_9PEZI</name>
<dbReference type="EMBL" id="JAVHJM010000013">
    <property type="protein sequence ID" value="KAK6499443.1"/>
    <property type="molecule type" value="Genomic_DNA"/>
</dbReference>
<feature type="compositionally biased region" description="Polar residues" evidence="1">
    <location>
        <begin position="841"/>
        <end position="865"/>
    </location>
</feature>
<keyword evidence="2" id="KW-0472">Membrane</keyword>
<keyword evidence="2" id="KW-1133">Transmembrane helix</keyword>
<feature type="region of interest" description="Disordered" evidence="1">
    <location>
        <begin position="786"/>
        <end position="1109"/>
    </location>
</feature>
<dbReference type="Proteomes" id="UP001307849">
    <property type="component" value="Unassembled WGS sequence"/>
</dbReference>
<feature type="compositionally biased region" description="Polar residues" evidence="1">
    <location>
        <begin position="1008"/>
        <end position="1019"/>
    </location>
</feature>
<evidence type="ECO:0000256" key="2">
    <source>
        <dbReference type="SAM" id="Phobius"/>
    </source>
</evidence>